<dbReference type="PIRSF" id="PIRSF006493">
    <property type="entry name" value="Prok_Ku"/>
    <property type="match status" value="1"/>
</dbReference>
<feature type="domain" description="Ku" evidence="4">
    <location>
        <begin position="105"/>
        <end position="233"/>
    </location>
</feature>
<comment type="function">
    <text evidence="2">With LigD forms a non-homologous end joining (NHEJ) DNA repair enzyme, which repairs dsDNA breaks with reduced fidelity. Binds linear dsDNA with 5'- and 3'- overhangs but not closed circular dsDNA nor ssDNA. Recruits and stimulates the ligase activity of LigD.</text>
</comment>
<comment type="similarity">
    <text evidence="2">Belongs to the prokaryotic Ku family.</text>
</comment>
<dbReference type="GO" id="GO:0003690">
    <property type="term" value="F:double-stranded DNA binding"/>
    <property type="evidence" value="ECO:0007669"/>
    <property type="project" value="UniProtKB-UniRule"/>
</dbReference>
<dbReference type="Gene3D" id="2.40.290.10">
    <property type="match status" value="1"/>
</dbReference>
<dbReference type="CDD" id="cd00789">
    <property type="entry name" value="KU_like"/>
    <property type="match status" value="1"/>
</dbReference>
<dbReference type="InterPro" id="IPR009187">
    <property type="entry name" value="Prok_Ku"/>
</dbReference>
<evidence type="ECO:0000313" key="5">
    <source>
        <dbReference type="EMBL" id="KPZ03478.1"/>
    </source>
</evidence>
<evidence type="ECO:0000256" key="3">
    <source>
        <dbReference type="SAM" id="MobiDB-lite"/>
    </source>
</evidence>
<comment type="subunit">
    <text evidence="2">Homodimer. Interacts with LigD.</text>
</comment>
<dbReference type="PANTHER" id="PTHR41251">
    <property type="entry name" value="NON-HOMOLOGOUS END JOINING PROTEIN KU"/>
    <property type="match status" value="1"/>
</dbReference>
<dbReference type="SUPFAM" id="SSF100939">
    <property type="entry name" value="SPOC domain-like"/>
    <property type="match status" value="1"/>
</dbReference>
<dbReference type="SMART" id="SM00559">
    <property type="entry name" value="Ku78"/>
    <property type="match status" value="1"/>
</dbReference>
<dbReference type="HAMAP" id="MF_01875">
    <property type="entry name" value="Prokaryotic_Ku"/>
    <property type="match status" value="1"/>
</dbReference>
<feature type="region of interest" description="Disordered" evidence="3">
    <location>
        <begin position="313"/>
        <end position="351"/>
    </location>
</feature>
<keyword evidence="2" id="KW-0234">DNA repair</keyword>
<dbReference type="EMBL" id="LJRI01000399">
    <property type="protein sequence ID" value="KPZ03478.1"/>
    <property type="molecule type" value="Genomic_DNA"/>
</dbReference>
<reference evidence="5 6" key="1">
    <citation type="submission" date="2015-09" db="EMBL/GenBank/DDBJ databases">
        <title>Genome announcement of multiple Pseudomonas syringae strains.</title>
        <authorList>
            <person name="Thakur S."/>
            <person name="Wang P.W."/>
            <person name="Gong Y."/>
            <person name="Weir B.S."/>
            <person name="Guttman D.S."/>
        </authorList>
    </citation>
    <scope>NUCLEOTIDE SEQUENCE [LARGE SCALE GENOMIC DNA]</scope>
    <source>
        <strain evidence="5 6">ICMP16929</strain>
    </source>
</reference>
<dbReference type="GO" id="GO:0006310">
    <property type="term" value="P:DNA recombination"/>
    <property type="evidence" value="ECO:0007669"/>
    <property type="project" value="UniProtKB-KW"/>
</dbReference>
<dbReference type="Pfam" id="PF02735">
    <property type="entry name" value="Ku"/>
    <property type="match status" value="1"/>
</dbReference>
<dbReference type="PANTHER" id="PTHR41251:SF1">
    <property type="entry name" value="NON-HOMOLOGOUS END JOINING PROTEIN KU"/>
    <property type="match status" value="1"/>
</dbReference>
<protein>
    <recommendedName>
        <fullName evidence="2">Non-homologous end joining protein Ku</fullName>
    </recommendedName>
</protein>
<evidence type="ECO:0000259" key="4">
    <source>
        <dbReference type="SMART" id="SM00559"/>
    </source>
</evidence>
<evidence type="ECO:0000256" key="2">
    <source>
        <dbReference type="HAMAP-Rule" id="MF_01875"/>
    </source>
</evidence>
<keyword evidence="1 2" id="KW-0238">DNA-binding</keyword>
<comment type="caution">
    <text evidence="5">The sequence shown here is derived from an EMBL/GenBank/DDBJ whole genome shotgun (WGS) entry which is preliminary data.</text>
</comment>
<gene>
    <name evidence="2" type="primary">ku</name>
    <name evidence="5" type="ORF">ALO94_04820</name>
</gene>
<feature type="compositionally biased region" description="Basic residues" evidence="3">
    <location>
        <begin position="336"/>
        <end position="351"/>
    </location>
</feature>
<dbReference type="PATRIC" id="fig|264459.3.peg.554"/>
<dbReference type="GO" id="GO:0006303">
    <property type="term" value="P:double-strand break repair via nonhomologous end joining"/>
    <property type="evidence" value="ECO:0007669"/>
    <property type="project" value="UniProtKB-UniRule"/>
</dbReference>
<organism evidence="5 6">
    <name type="scientific">Pseudomonas syringae pv. spinaceae</name>
    <dbReference type="NCBI Taxonomy" id="264459"/>
    <lineage>
        <taxon>Bacteria</taxon>
        <taxon>Pseudomonadati</taxon>
        <taxon>Pseudomonadota</taxon>
        <taxon>Gammaproteobacteria</taxon>
        <taxon>Pseudomonadales</taxon>
        <taxon>Pseudomonadaceae</taxon>
        <taxon>Pseudomonas</taxon>
        <taxon>Pseudomonas syringae</taxon>
    </lineage>
</organism>
<feature type="region of interest" description="Disordered" evidence="3">
    <location>
        <begin position="278"/>
        <end position="301"/>
    </location>
</feature>
<dbReference type="InterPro" id="IPR006164">
    <property type="entry name" value="DNA_bd_Ku70/Ku80"/>
</dbReference>
<dbReference type="InterPro" id="IPR016194">
    <property type="entry name" value="SPOC-like_C_dom_sf"/>
</dbReference>
<keyword evidence="2" id="KW-0233">DNA recombination</keyword>
<evidence type="ECO:0000256" key="1">
    <source>
        <dbReference type="ARBA" id="ARBA00023125"/>
    </source>
</evidence>
<sequence length="351" mass="39141">MAVGKIPSQSVDSLCSRFEKTEACAGFPALVSLSKLLLCRSCHFFTTHRSKTMARAIWKGAISFGLVHIPVALVSATTSNSVDFDWLDKRSMDPVGYKRINKVTGKEVTKENIVKGVLHEKDRYVVLSEEEIRSAHPKSTQTIDIFAFVDSQQIPLQNIDTPYFLTPDKRGEKVYALLRETLVDTQKVALANVVLHTREHLAAVMPLESALVMVILRWPADVRELDALELTEAVTDARLTKSERDMAKRLVKDMSADWQPDQYHDTFQEKIMQLVQTKAGEGKIEDVETDPGEEERKSADVIDLTDLLRRSLAGKSSASKTRKPAAKAKVADKQSPKPKRPAARKKTGKAS</sequence>
<name>A0A0Q0C6P1_PSESX</name>
<keyword evidence="2" id="KW-0227">DNA damage</keyword>
<dbReference type="NCBIfam" id="TIGR02772">
    <property type="entry name" value="Ku_bact"/>
    <property type="match status" value="1"/>
</dbReference>
<evidence type="ECO:0000313" key="6">
    <source>
        <dbReference type="Proteomes" id="UP000050384"/>
    </source>
</evidence>
<accession>A0A0Q0C6P1</accession>
<dbReference type="AlphaFoldDB" id="A0A0Q0C6P1"/>
<dbReference type="Proteomes" id="UP000050384">
    <property type="component" value="Unassembled WGS sequence"/>
</dbReference>
<proteinExistence type="inferred from homology"/>